<dbReference type="EMBL" id="JACJTU010000036">
    <property type="protein sequence ID" value="MBD2737745.1"/>
    <property type="molecule type" value="Genomic_DNA"/>
</dbReference>
<sequence length="94" mass="10372">MVLISSRGNIDVVQKASYPNTAGFLHFELGIWFREKGKGFFFPLFPTTRQVLPPILFLSGASGVDKTAIVTALQACNTIPSRVFLHTDSNLQKC</sequence>
<name>A0ABR8KHG5_9NOSO</name>
<comment type="caution">
    <text evidence="1">The sequence shown here is derived from an EMBL/GenBank/DDBJ whole genome shotgun (WGS) entry which is preliminary data.</text>
</comment>
<protein>
    <submittedName>
        <fullName evidence="1">Uncharacterized protein</fullName>
    </submittedName>
</protein>
<reference evidence="1 2" key="1">
    <citation type="journal article" date="2020" name="ISME J.">
        <title>Comparative genomics reveals insights into cyanobacterial evolution and habitat adaptation.</title>
        <authorList>
            <person name="Chen M.Y."/>
            <person name="Teng W.K."/>
            <person name="Zhao L."/>
            <person name="Hu C.X."/>
            <person name="Zhou Y.K."/>
            <person name="Han B.P."/>
            <person name="Song L.R."/>
            <person name="Shu W.S."/>
        </authorList>
    </citation>
    <scope>NUCLEOTIDE SEQUENCE [LARGE SCALE GENOMIC DNA]</scope>
    <source>
        <strain evidence="1 2">FACHB-159</strain>
    </source>
</reference>
<evidence type="ECO:0000313" key="2">
    <source>
        <dbReference type="Proteomes" id="UP000637383"/>
    </source>
</evidence>
<dbReference type="RefSeq" id="WP_190958313.1">
    <property type="nucleotide sequence ID" value="NZ_JACJTU010000036.1"/>
</dbReference>
<organism evidence="1 2">
    <name type="scientific">Nostoc paludosum FACHB-159</name>
    <dbReference type="NCBI Taxonomy" id="2692908"/>
    <lineage>
        <taxon>Bacteria</taxon>
        <taxon>Bacillati</taxon>
        <taxon>Cyanobacteriota</taxon>
        <taxon>Cyanophyceae</taxon>
        <taxon>Nostocales</taxon>
        <taxon>Nostocaceae</taxon>
        <taxon>Nostoc</taxon>
    </lineage>
</organism>
<proteinExistence type="predicted"/>
<keyword evidence="2" id="KW-1185">Reference proteome</keyword>
<evidence type="ECO:0000313" key="1">
    <source>
        <dbReference type="EMBL" id="MBD2737745.1"/>
    </source>
</evidence>
<dbReference type="Proteomes" id="UP000637383">
    <property type="component" value="Unassembled WGS sequence"/>
</dbReference>
<accession>A0ABR8KHG5</accession>
<gene>
    <name evidence="1" type="ORF">H6H03_28305</name>
</gene>